<name>A0A1H7J8M5_9BACT</name>
<dbReference type="SUPFAM" id="SSF82153">
    <property type="entry name" value="FAS1 domain"/>
    <property type="match status" value="1"/>
</dbReference>
<dbReference type="Gene3D" id="2.60.120.260">
    <property type="entry name" value="Galactose-binding domain-like"/>
    <property type="match status" value="1"/>
</dbReference>
<accession>A0A1H7J8M5</accession>
<gene>
    <name evidence="3" type="ORF">SAMN04488505_101746</name>
</gene>
<dbReference type="SMART" id="SM00606">
    <property type="entry name" value="CBD_IV"/>
    <property type="match status" value="1"/>
</dbReference>
<dbReference type="InterPro" id="IPR008979">
    <property type="entry name" value="Galactose-bd-like_sf"/>
</dbReference>
<evidence type="ECO:0000256" key="1">
    <source>
        <dbReference type="ARBA" id="ARBA00022729"/>
    </source>
</evidence>
<evidence type="ECO:0000313" key="3">
    <source>
        <dbReference type="EMBL" id="SEK71031.1"/>
    </source>
</evidence>
<dbReference type="SUPFAM" id="SSF49785">
    <property type="entry name" value="Galactose-binding domain-like"/>
    <property type="match status" value="1"/>
</dbReference>
<feature type="domain" description="CBM6" evidence="2">
    <location>
        <begin position="247"/>
        <end position="385"/>
    </location>
</feature>
<dbReference type="GO" id="GO:0030246">
    <property type="term" value="F:carbohydrate binding"/>
    <property type="evidence" value="ECO:0007669"/>
    <property type="project" value="InterPro"/>
</dbReference>
<dbReference type="InterPro" id="IPR006584">
    <property type="entry name" value="Cellulose-bd_IV"/>
</dbReference>
<dbReference type="RefSeq" id="WP_162277462.1">
    <property type="nucleotide sequence ID" value="NZ_FOBB01000001.1"/>
</dbReference>
<dbReference type="InterPro" id="IPR005084">
    <property type="entry name" value="CBM6"/>
</dbReference>
<dbReference type="AlphaFoldDB" id="A0A1H7J8M5"/>
<dbReference type="OrthoDB" id="654858at2"/>
<dbReference type="STRING" id="573321.SAMN04488505_101746"/>
<dbReference type="EMBL" id="FOBB01000001">
    <property type="protein sequence ID" value="SEK71031.1"/>
    <property type="molecule type" value="Genomic_DNA"/>
</dbReference>
<dbReference type="Pfam" id="PF03422">
    <property type="entry name" value="CBM_6"/>
    <property type="match status" value="1"/>
</dbReference>
<dbReference type="CDD" id="cd04080">
    <property type="entry name" value="CBM6_cellulase-like"/>
    <property type="match status" value="1"/>
</dbReference>
<evidence type="ECO:0000313" key="4">
    <source>
        <dbReference type="Proteomes" id="UP000198984"/>
    </source>
</evidence>
<dbReference type="InterPro" id="IPR036378">
    <property type="entry name" value="FAS1_dom_sf"/>
</dbReference>
<reference evidence="3 4" key="1">
    <citation type="submission" date="2016-10" db="EMBL/GenBank/DDBJ databases">
        <authorList>
            <person name="de Groot N.N."/>
        </authorList>
    </citation>
    <scope>NUCLEOTIDE SEQUENCE [LARGE SCALE GENOMIC DNA]</scope>
    <source>
        <strain evidence="3 4">DSM 21039</strain>
    </source>
</reference>
<proteinExistence type="predicted"/>
<dbReference type="Gene3D" id="2.30.180.10">
    <property type="entry name" value="FAS1 domain"/>
    <property type="match status" value="1"/>
</dbReference>
<dbReference type="PROSITE" id="PS51257">
    <property type="entry name" value="PROKAR_LIPOPROTEIN"/>
    <property type="match status" value="1"/>
</dbReference>
<protein>
    <submittedName>
        <fullName evidence="3">Fasciclin domain-containing protein</fullName>
    </submittedName>
</protein>
<dbReference type="PROSITE" id="PS51175">
    <property type="entry name" value="CBM6"/>
    <property type="match status" value="1"/>
</dbReference>
<sequence length="387" mass="42850">MKMSLQQFTARSTHPQWYTGALLLLLVIAGCKKDNTYRNAKPTAEVPVNTYDFLKSQQGLYDTLLYLVDKAGLTDTLKNENITFFAPQDYSIKTALYNLNFSRGKYGFKGDWTLDSVPAAVWDTLLRRYMMRGKVGADSLQYADGVMLNTLAYNYQMNGKSVPTAASGIQNGGPLVLQYSDMNRSRFIRDWSTSITQSIDLKTANGWLHVLESKHVFGFVSLVPMAFPYSLNPIQSPYLGLPSPIPGTIEFEDYDDGGEGLAYHDNDGGNNGNQYRTEAVDIENCSEGTYNVGWTGGSEWLEYTVEVASDGAYAVALRMASGGGGGNFRLEMDGVNVSGTVHCNDTGGWQNWVTVNTTVNLTAGKHILRFYEESGGYNINKMTFYKL</sequence>
<evidence type="ECO:0000259" key="2">
    <source>
        <dbReference type="PROSITE" id="PS51175"/>
    </source>
</evidence>
<dbReference type="Proteomes" id="UP000198984">
    <property type="component" value="Unassembled WGS sequence"/>
</dbReference>
<organism evidence="3 4">
    <name type="scientific">Chitinophaga rupis</name>
    <dbReference type="NCBI Taxonomy" id="573321"/>
    <lineage>
        <taxon>Bacteria</taxon>
        <taxon>Pseudomonadati</taxon>
        <taxon>Bacteroidota</taxon>
        <taxon>Chitinophagia</taxon>
        <taxon>Chitinophagales</taxon>
        <taxon>Chitinophagaceae</taxon>
        <taxon>Chitinophaga</taxon>
    </lineage>
</organism>
<keyword evidence="1" id="KW-0732">Signal</keyword>
<keyword evidence="4" id="KW-1185">Reference proteome</keyword>